<organism evidence="2 3">
    <name type="scientific">Ampelomyces quisqualis</name>
    <name type="common">Powdery mildew agent</name>
    <dbReference type="NCBI Taxonomy" id="50730"/>
    <lineage>
        <taxon>Eukaryota</taxon>
        <taxon>Fungi</taxon>
        <taxon>Dikarya</taxon>
        <taxon>Ascomycota</taxon>
        <taxon>Pezizomycotina</taxon>
        <taxon>Dothideomycetes</taxon>
        <taxon>Pleosporomycetidae</taxon>
        <taxon>Pleosporales</taxon>
        <taxon>Pleosporineae</taxon>
        <taxon>Phaeosphaeriaceae</taxon>
        <taxon>Ampelomyces</taxon>
    </lineage>
</organism>
<feature type="compositionally biased region" description="Low complexity" evidence="1">
    <location>
        <begin position="33"/>
        <end position="49"/>
    </location>
</feature>
<reference evidence="2" key="1">
    <citation type="journal article" date="2020" name="Stud. Mycol.">
        <title>101 Dothideomycetes genomes: a test case for predicting lifestyles and emergence of pathogens.</title>
        <authorList>
            <person name="Haridas S."/>
            <person name="Albert R."/>
            <person name="Binder M."/>
            <person name="Bloem J."/>
            <person name="Labutti K."/>
            <person name="Salamov A."/>
            <person name="Andreopoulos B."/>
            <person name="Baker S."/>
            <person name="Barry K."/>
            <person name="Bills G."/>
            <person name="Bluhm B."/>
            <person name="Cannon C."/>
            <person name="Castanera R."/>
            <person name="Culley D."/>
            <person name="Daum C."/>
            <person name="Ezra D."/>
            <person name="Gonzalez J."/>
            <person name="Henrissat B."/>
            <person name="Kuo A."/>
            <person name="Liang C."/>
            <person name="Lipzen A."/>
            <person name="Lutzoni F."/>
            <person name="Magnuson J."/>
            <person name="Mondo S."/>
            <person name="Nolan M."/>
            <person name="Ohm R."/>
            <person name="Pangilinan J."/>
            <person name="Park H.-J."/>
            <person name="Ramirez L."/>
            <person name="Alfaro M."/>
            <person name="Sun H."/>
            <person name="Tritt A."/>
            <person name="Yoshinaga Y."/>
            <person name="Zwiers L.-H."/>
            <person name="Turgeon B."/>
            <person name="Goodwin S."/>
            <person name="Spatafora J."/>
            <person name="Crous P."/>
            <person name="Grigoriev I."/>
        </authorList>
    </citation>
    <scope>NUCLEOTIDE SEQUENCE</scope>
    <source>
        <strain evidence="2">HMLAC05119</strain>
    </source>
</reference>
<dbReference type="EMBL" id="ML979137">
    <property type="protein sequence ID" value="KAF1914736.1"/>
    <property type="molecule type" value="Genomic_DNA"/>
</dbReference>
<sequence>MGGRGVRWRGGILQRRRASLTTTQHLPANTMASRTARSSSHSSRSSDTTMLDAPRNPPTAAQPAALDPAFSLLLALPRELRERIYAFALTSPYPFWWPSQAPLKHSVGASLLRTCRQVHGESASILYTANKFLFTHPSDCNIFRVVASPASRNIACVYLRIREKDLRLWTAYLGSKTAERSLKSDLPKLKHLWIFMRCGSMGTPATLGQLAHGGMGLQAAPLAGLPPAVAVQVQAVQAALGQQVAALQQQLHNPPANPGHVQANLIPLHPAMPFAQFQQGPLPPPPPPPPPHHPAAPPANTPALFAHQQHGHAQPHSLYTSFLLFEREMGIESLCLSLQETRREETQVKIVCIMRIPRREVDRLCTMYPEELERDRHGDARTRFRTLHGTEVSLEISGYDLPGLEYR</sequence>
<accession>A0A6A5QJ59</accession>
<evidence type="ECO:0008006" key="4">
    <source>
        <dbReference type="Google" id="ProtNLM"/>
    </source>
</evidence>
<evidence type="ECO:0000313" key="2">
    <source>
        <dbReference type="EMBL" id="KAF1914736.1"/>
    </source>
</evidence>
<dbReference type="PANTHER" id="PTHR42085:SF1">
    <property type="entry name" value="F-BOX DOMAIN-CONTAINING PROTEIN"/>
    <property type="match status" value="1"/>
</dbReference>
<evidence type="ECO:0000256" key="1">
    <source>
        <dbReference type="SAM" id="MobiDB-lite"/>
    </source>
</evidence>
<feature type="region of interest" description="Disordered" evidence="1">
    <location>
        <begin position="275"/>
        <end position="302"/>
    </location>
</feature>
<dbReference type="OrthoDB" id="62952at2759"/>
<keyword evidence="3" id="KW-1185">Reference proteome</keyword>
<protein>
    <recommendedName>
        <fullName evidence="4">F-box domain-containing protein</fullName>
    </recommendedName>
</protein>
<dbReference type="PANTHER" id="PTHR42085">
    <property type="entry name" value="F-BOX DOMAIN-CONTAINING PROTEIN"/>
    <property type="match status" value="1"/>
</dbReference>
<feature type="compositionally biased region" description="Polar residues" evidence="1">
    <location>
        <begin position="19"/>
        <end position="32"/>
    </location>
</feature>
<evidence type="ECO:0000313" key="3">
    <source>
        <dbReference type="Proteomes" id="UP000800096"/>
    </source>
</evidence>
<dbReference type="Proteomes" id="UP000800096">
    <property type="component" value="Unassembled WGS sequence"/>
</dbReference>
<dbReference type="AlphaFoldDB" id="A0A6A5QJ59"/>
<feature type="region of interest" description="Disordered" evidence="1">
    <location>
        <begin position="19"/>
        <end position="63"/>
    </location>
</feature>
<dbReference type="InterPro" id="IPR038883">
    <property type="entry name" value="AN11006-like"/>
</dbReference>
<feature type="compositionally biased region" description="Pro residues" evidence="1">
    <location>
        <begin position="281"/>
        <end position="300"/>
    </location>
</feature>
<name>A0A6A5QJ59_AMPQU</name>
<gene>
    <name evidence="2" type="ORF">BDU57DRAFT_558284</name>
</gene>
<proteinExistence type="predicted"/>